<evidence type="ECO:0000313" key="1">
    <source>
        <dbReference type="EMBL" id="MBP2479296.1"/>
    </source>
</evidence>
<sequence length="52" mass="5900">MSTKTEPSTRYDRRVRLVQDTVTQHSNLGDKAAFALAVRIVDVIDHMAETVR</sequence>
<protein>
    <submittedName>
        <fullName evidence="1">Uncharacterized protein</fullName>
    </submittedName>
</protein>
<gene>
    <name evidence="1" type="ORF">JOF53_008168</name>
</gene>
<organism evidence="1 2">
    <name type="scientific">Crossiella equi</name>
    <dbReference type="NCBI Taxonomy" id="130796"/>
    <lineage>
        <taxon>Bacteria</taxon>
        <taxon>Bacillati</taxon>
        <taxon>Actinomycetota</taxon>
        <taxon>Actinomycetes</taxon>
        <taxon>Pseudonocardiales</taxon>
        <taxon>Pseudonocardiaceae</taxon>
        <taxon>Crossiella</taxon>
    </lineage>
</organism>
<evidence type="ECO:0000313" key="2">
    <source>
        <dbReference type="Proteomes" id="UP001519363"/>
    </source>
</evidence>
<dbReference type="Proteomes" id="UP001519363">
    <property type="component" value="Unassembled WGS sequence"/>
</dbReference>
<keyword evidence="2" id="KW-1185">Reference proteome</keyword>
<name>A0ABS5ARV7_9PSEU</name>
<dbReference type="InterPro" id="IPR046274">
    <property type="entry name" value="DUF6307"/>
</dbReference>
<accession>A0ABS5ARV7</accession>
<reference evidence="1 2" key="1">
    <citation type="submission" date="2021-03" db="EMBL/GenBank/DDBJ databases">
        <title>Sequencing the genomes of 1000 actinobacteria strains.</title>
        <authorList>
            <person name="Klenk H.-P."/>
        </authorList>
    </citation>
    <scope>NUCLEOTIDE SEQUENCE [LARGE SCALE GENOMIC DNA]</scope>
    <source>
        <strain evidence="1 2">DSM 44580</strain>
    </source>
</reference>
<proteinExistence type="predicted"/>
<dbReference type="EMBL" id="JAGIOO010000001">
    <property type="protein sequence ID" value="MBP2479296.1"/>
    <property type="molecule type" value="Genomic_DNA"/>
</dbReference>
<dbReference type="Pfam" id="PF19826">
    <property type="entry name" value="DUF6307"/>
    <property type="match status" value="1"/>
</dbReference>
<comment type="caution">
    <text evidence="1">The sequence shown here is derived from an EMBL/GenBank/DDBJ whole genome shotgun (WGS) entry which is preliminary data.</text>
</comment>
<dbReference type="RefSeq" id="WP_169733955.1">
    <property type="nucleotide sequence ID" value="NZ_JAGIOO010000001.1"/>
</dbReference>